<dbReference type="OrthoDB" id="380494at2157"/>
<dbReference type="Gene3D" id="3.40.1350.10">
    <property type="match status" value="1"/>
</dbReference>
<feature type="domain" description="Restriction endonuclease type IV Mrr" evidence="1">
    <location>
        <begin position="210"/>
        <end position="293"/>
    </location>
</feature>
<evidence type="ECO:0000313" key="2">
    <source>
        <dbReference type="EMBL" id="ETA67573.1"/>
    </source>
</evidence>
<dbReference type="STRING" id="1090322.MettiDRAFT_1000"/>
<keyword evidence="3" id="KW-1185">Reference proteome</keyword>
<name>W9DQ96_METTI</name>
<comment type="caution">
    <text evidence="2">The sequence shown here is derived from an EMBL/GenBank/DDBJ whole genome shotgun (WGS) entry which is preliminary data.</text>
</comment>
<evidence type="ECO:0000259" key="1">
    <source>
        <dbReference type="Pfam" id="PF04471"/>
    </source>
</evidence>
<organism evidence="2 3">
    <name type="scientific">Methanolobus tindarius DSM 2278</name>
    <dbReference type="NCBI Taxonomy" id="1090322"/>
    <lineage>
        <taxon>Archaea</taxon>
        <taxon>Methanobacteriati</taxon>
        <taxon>Methanobacteriota</taxon>
        <taxon>Stenosarchaea group</taxon>
        <taxon>Methanomicrobia</taxon>
        <taxon>Methanosarcinales</taxon>
        <taxon>Methanosarcinaceae</taxon>
        <taxon>Methanolobus</taxon>
    </lineage>
</organism>
<reference evidence="2 3" key="1">
    <citation type="submission" date="2013-08" db="EMBL/GenBank/DDBJ databases">
        <authorList>
            <consortium name="DOE Joint Genome Institute"/>
            <person name="Eisen J."/>
            <person name="Huntemann M."/>
            <person name="Han J."/>
            <person name="Chen A."/>
            <person name="Kyrpides N."/>
            <person name="Mavromatis K."/>
            <person name="Markowitz V."/>
            <person name="Palaniappan K."/>
            <person name="Ivanova N."/>
            <person name="Schaumberg A."/>
            <person name="Pati A."/>
            <person name="Liolios K."/>
            <person name="Nordberg H.P."/>
            <person name="Cantor M.N."/>
            <person name="Hua S.X."/>
            <person name="Woyke T."/>
        </authorList>
    </citation>
    <scope>NUCLEOTIDE SEQUENCE [LARGE SCALE GENOMIC DNA]</scope>
    <source>
        <strain evidence="2 3">DSM 2278</strain>
    </source>
</reference>
<protein>
    <recommendedName>
        <fullName evidence="1">Restriction endonuclease type IV Mrr domain-containing protein</fullName>
    </recommendedName>
</protein>
<dbReference type="GO" id="GO:0004519">
    <property type="term" value="F:endonuclease activity"/>
    <property type="evidence" value="ECO:0007669"/>
    <property type="project" value="InterPro"/>
</dbReference>
<dbReference type="GO" id="GO:0003677">
    <property type="term" value="F:DNA binding"/>
    <property type="evidence" value="ECO:0007669"/>
    <property type="project" value="InterPro"/>
</dbReference>
<dbReference type="GO" id="GO:0009307">
    <property type="term" value="P:DNA restriction-modification system"/>
    <property type="evidence" value="ECO:0007669"/>
    <property type="project" value="InterPro"/>
</dbReference>
<dbReference type="Proteomes" id="UP000019483">
    <property type="component" value="Unassembled WGS sequence"/>
</dbReference>
<sequence>MKGTPYHYPPELLKVLIDVIPKLCKSKNDLILFFKGAGVSKQILKPHEDLLKNNRNEFNKYHASREILSAINEQGDKSLAARREVIKRVTEFEDFSVCWPNDQAAARGLVVQVRDMVNVKDAFTRMKIEKDEEKRKRIQQQQQTIVYEKEKRRNQIQAVKKELFSLFKEENAQKRGKALENVLNNLFVCYDMSVREAFTIKGKCGEGIIEQIDGLVELEGHLYLVEMKWWNSPIGTAEISPHLVRLFNRGGQTRGLFISYSNYTQPAITTCRDALSGGAAITLSTVKEIVKLLEDEKDLKVWLKTKINAAIIDKEPHIIVE</sequence>
<proteinExistence type="predicted"/>
<dbReference type="RefSeq" id="WP_023844709.1">
    <property type="nucleotide sequence ID" value="NZ_AZAJ01000001.1"/>
</dbReference>
<dbReference type="Pfam" id="PF04471">
    <property type="entry name" value="Mrr_cat"/>
    <property type="match status" value="1"/>
</dbReference>
<gene>
    <name evidence="2" type="ORF">MettiDRAFT_1000</name>
</gene>
<dbReference type="InterPro" id="IPR011856">
    <property type="entry name" value="tRNA_endonuc-like_dom_sf"/>
</dbReference>
<dbReference type="EMBL" id="AZAJ01000001">
    <property type="protein sequence ID" value="ETA67573.1"/>
    <property type="molecule type" value="Genomic_DNA"/>
</dbReference>
<dbReference type="InterPro" id="IPR011335">
    <property type="entry name" value="Restrct_endonuc-II-like"/>
</dbReference>
<dbReference type="SUPFAM" id="SSF52980">
    <property type="entry name" value="Restriction endonuclease-like"/>
    <property type="match status" value="1"/>
</dbReference>
<dbReference type="AlphaFoldDB" id="W9DQ96"/>
<evidence type="ECO:0000313" key="3">
    <source>
        <dbReference type="Proteomes" id="UP000019483"/>
    </source>
</evidence>
<accession>W9DQ96</accession>
<dbReference type="InterPro" id="IPR007560">
    <property type="entry name" value="Restrct_endonuc_IV_Mrr"/>
</dbReference>